<evidence type="ECO:0000256" key="2">
    <source>
        <dbReference type="ARBA" id="ARBA00012171"/>
    </source>
</evidence>
<evidence type="ECO:0000256" key="1">
    <source>
        <dbReference type="ARBA" id="ARBA00005213"/>
    </source>
</evidence>
<dbReference type="EMBL" id="JAEMUK010000080">
    <property type="protein sequence ID" value="MBJ7544673.1"/>
    <property type="molecule type" value="Genomic_DNA"/>
</dbReference>
<accession>A0A8I1GH12</accession>
<dbReference type="SUPFAM" id="SSF55909">
    <property type="entry name" value="Pentein"/>
    <property type="match status" value="1"/>
</dbReference>
<evidence type="ECO:0000256" key="3">
    <source>
        <dbReference type="ARBA" id="ARBA00049429"/>
    </source>
</evidence>
<evidence type="ECO:0000313" key="4">
    <source>
        <dbReference type="EMBL" id="MBJ7544673.1"/>
    </source>
</evidence>
<name>A0A8I1GH12_9HYPH</name>
<dbReference type="Gene3D" id="3.75.10.10">
    <property type="entry name" value="L-arginine/glycine Amidinotransferase, Chain A"/>
    <property type="match status" value="1"/>
</dbReference>
<dbReference type="EC" id="3.5.3.6" evidence="2"/>
<comment type="caution">
    <text evidence="4">The sequence shown here is derived from an EMBL/GenBank/DDBJ whole genome shotgun (WGS) entry which is preliminary data.</text>
</comment>
<dbReference type="PANTHER" id="PTHR47271:SF2">
    <property type="entry name" value="ARGININE DEIMINASE"/>
    <property type="match status" value="1"/>
</dbReference>
<keyword evidence="5" id="KW-1185">Reference proteome</keyword>
<dbReference type="Proteomes" id="UP000623250">
    <property type="component" value="Unassembled WGS sequence"/>
</dbReference>
<comment type="pathway">
    <text evidence="1">Amino-acid degradation; L-arginine degradation via ADI pathway; carbamoyl phosphate from L-arginine: step 1/2.</text>
</comment>
<dbReference type="Pfam" id="PF19420">
    <property type="entry name" value="DDAH_eukar"/>
    <property type="match status" value="1"/>
</dbReference>
<comment type="catalytic activity">
    <reaction evidence="3">
        <text>L-arginine + H2O = L-citrulline + NH4(+)</text>
        <dbReference type="Rhea" id="RHEA:19597"/>
        <dbReference type="ChEBI" id="CHEBI:15377"/>
        <dbReference type="ChEBI" id="CHEBI:28938"/>
        <dbReference type="ChEBI" id="CHEBI:32682"/>
        <dbReference type="ChEBI" id="CHEBI:57743"/>
        <dbReference type="EC" id="3.5.3.6"/>
    </reaction>
</comment>
<dbReference type="GO" id="GO:0019546">
    <property type="term" value="P:L-arginine deiminase pathway"/>
    <property type="evidence" value="ECO:0007669"/>
    <property type="project" value="TreeGrafter"/>
</dbReference>
<gene>
    <name evidence="4" type="ORF">JDN41_14055</name>
</gene>
<dbReference type="AlphaFoldDB" id="A0A8I1GH12"/>
<keyword evidence="4" id="KW-0808">Transferase</keyword>
<reference evidence="4 5" key="1">
    <citation type="submission" date="2020-12" db="EMBL/GenBank/DDBJ databases">
        <title>Revised draft genomes of Rhodomicrobium vannielii ATCC 17100 and Rhodomicrobium udaipurense JA643.</title>
        <authorList>
            <person name="Conners E.M."/>
            <person name="Davenport E.J."/>
            <person name="Bose A."/>
        </authorList>
    </citation>
    <scope>NUCLEOTIDE SEQUENCE [LARGE SCALE GENOMIC DNA]</scope>
    <source>
        <strain evidence="4 5">JA643</strain>
    </source>
</reference>
<proteinExistence type="predicted"/>
<dbReference type="GO" id="GO:0016740">
    <property type="term" value="F:transferase activity"/>
    <property type="evidence" value="ECO:0007669"/>
    <property type="project" value="UniProtKB-KW"/>
</dbReference>
<organism evidence="4 5">
    <name type="scientific">Rhodomicrobium udaipurense</name>
    <dbReference type="NCBI Taxonomy" id="1202716"/>
    <lineage>
        <taxon>Bacteria</taxon>
        <taxon>Pseudomonadati</taxon>
        <taxon>Pseudomonadota</taxon>
        <taxon>Alphaproteobacteria</taxon>
        <taxon>Hyphomicrobiales</taxon>
        <taxon>Hyphomicrobiaceae</taxon>
        <taxon>Rhodomicrobium</taxon>
    </lineage>
</organism>
<dbReference type="GO" id="GO:0016990">
    <property type="term" value="F:arginine deiminase activity"/>
    <property type="evidence" value="ECO:0007669"/>
    <property type="project" value="UniProtKB-EC"/>
</dbReference>
<dbReference type="PANTHER" id="PTHR47271">
    <property type="entry name" value="ARGININE DEIMINASE"/>
    <property type="match status" value="1"/>
</dbReference>
<protein>
    <recommendedName>
        <fullName evidence="2">arginine deiminase</fullName>
        <ecNumber evidence="2">3.5.3.6</ecNumber>
    </recommendedName>
</protein>
<sequence length="293" mass="32979">MPKTPTFLMTDDSHFEVSYKINPWMTPEEWRRDEVKNRAEARHAAASLAEALRQTGARVVHIDGAPGLPDMVFPANAAVVLDRRVMAARFRYPERQGEERHFLEAFARLKDEGAFDDVSQMPKDYWQEGAGDAIFDANRQFLWTGFGPRSSFEAGDVLRDFFNVPVKPLELVSRRFYHLDTCFVPLSGGEVLYYPQAFSKASLSVIRDHVAADKRIKASDEDAARFAVNAVNIGRDIVMAEPTARLADELRERDYSVVPLKLRPFIMSGGGAYCMTLRLDLKSASATNRGETP</sequence>
<evidence type="ECO:0000313" key="5">
    <source>
        <dbReference type="Proteomes" id="UP000623250"/>
    </source>
</evidence>